<comment type="caution">
    <text evidence="4">The sequence shown here is derived from an EMBL/GenBank/DDBJ whole genome shotgun (WGS) entry which is preliminary data.</text>
</comment>
<evidence type="ECO:0000313" key="4">
    <source>
        <dbReference type="EMBL" id="GAE88918.1"/>
    </source>
</evidence>
<dbReference type="PANTHER" id="PTHR10545">
    <property type="entry name" value="DIAMINE N-ACETYLTRANSFERASE"/>
    <property type="match status" value="1"/>
</dbReference>
<dbReference type="SUPFAM" id="SSF55729">
    <property type="entry name" value="Acyl-CoA N-acyltransferases (Nat)"/>
    <property type="match status" value="1"/>
</dbReference>
<dbReference type="PROSITE" id="PS51186">
    <property type="entry name" value="GNAT"/>
    <property type="match status" value="1"/>
</dbReference>
<evidence type="ECO:0000256" key="1">
    <source>
        <dbReference type="ARBA" id="ARBA00022679"/>
    </source>
</evidence>
<dbReference type="AlphaFoldDB" id="W4V800"/>
<dbReference type="RefSeq" id="WP_038289066.1">
    <property type="nucleotide sequence ID" value="NZ_BAVR01000027.1"/>
</dbReference>
<dbReference type="CDD" id="cd04301">
    <property type="entry name" value="NAT_SF"/>
    <property type="match status" value="1"/>
</dbReference>
<feature type="domain" description="N-acetyltransferase" evidence="3">
    <location>
        <begin position="12"/>
        <end position="152"/>
    </location>
</feature>
<keyword evidence="2" id="KW-0012">Acyltransferase</keyword>
<dbReference type="InterPro" id="IPR051016">
    <property type="entry name" value="Diverse_Substrate_AcTransf"/>
</dbReference>
<proteinExistence type="predicted"/>
<evidence type="ECO:0000256" key="2">
    <source>
        <dbReference type="ARBA" id="ARBA00023315"/>
    </source>
</evidence>
<dbReference type="STRING" id="1294263.JCM21531_2402"/>
<organism evidence="4 5">
    <name type="scientific">Acetivibrio straminisolvens JCM 21531</name>
    <dbReference type="NCBI Taxonomy" id="1294263"/>
    <lineage>
        <taxon>Bacteria</taxon>
        <taxon>Bacillati</taxon>
        <taxon>Bacillota</taxon>
        <taxon>Clostridia</taxon>
        <taxon>Eubacteriales</taxon>
        <taxon>Oscillospiraceae</taxon>
        <taxon>Acetivibrio</taxon>
    </lineage>
</organism>
<dbReference type="Proteomes" id="UP000019109">
    <property type="component" value="Unassembled WGS sequence"/>
</dbReference>
<dbReference type="PANTHER" id="PTHR10545:SF29">
    <property type="entry name" value="GH14572P-RELATED"/>
    <property type="match status" value="1"/>
</dbReference>
<gene>
    <name evidence="4" type="ORF">JCM21531_2402</name>
</gene>
<keyword evidence="5" id="KW-1185">Reference proteome</keyword>
<sequence length="152" mass="17996">MIIKTLQYDDFLLYRDRIRDLLAEIYDINFDVSHDYSINESNKKLKLLDEYIKSNQAVLIGAIEGENLVGFIWIYRHEYFGEIRMHVNQIIVDRGYKGKGIGKRLLEEAEKKALETGINVIDLFVSEKNIEAMNFYKKSGFITERRYMKKML</sequence>
<reference evidence="4" key="1">
    <citation type="journal article" date="2014" name="Genome Announc.">
        <title>Draft Genome Sequence of Clostridium straminisolvens Strain JCM 21531T, Isolated from a Cellulose-Degrading Bacterial Community.</title>
        <authorList>
            <person name="Yuki M."/>
            <person name="Oshima K."/>
            <person name="Suda W."/>
            <person name="Sakamoto M."/>
            <person name="Kitamura K."/>
            <person name="Iida T."/>
            <person name="Hattori M."/>
            <person name="Ohkuma M."/>
        </authorList>
    </citation>
    <scope>NUCLEOTIDE SEQUENCE [LARGE SCALE GENOMIC DNA]</scope>
    <source>
        <strain evidence="4">JCM 21531</strain>
    </source>
</reference>
<dbReference type="EMBL" id="BAVR01000027">
    <property type="protein sequence ID" value="GAE88918.1"/>
    <property type="molecule type" value="Genomic_DNA"/>
</dbReference>
<keyword evidence="1 4" id="KW-0808">Transferase</keyword>
<name>W4V800_9FIRM</name>
<accession>W4V800</accession>
<dbReference type="GO" id="GO:0008080">
    <property type="term" value="F:N-acetyltransferase activity"/>
    <property type="evidence" value="ECO:0007669"/>
    <property type="project" value="TreeGrafter"/>
</dbReference>
<evidence type="ECO:0000313" key="5">
    <source>
        <dbReference type="Proteomes" id="UP000019109"/>
    </source>
</evidence>
<dbReference type="OrthoDB" id="360261at2"/>
<protein>
    <submittedName>
        <fullName evidence="4">N-acetyltransferase</fullName>
    </submittedName>
</protein>
<evidence type="ECO:0000259" key="3">
    <source>
        <dbReference type="PROSITE" id="PS51186"/>
    </source>
</evidence>
<dbReference type="Gene3D" id="3.40.630.30">
    <property type="match status" value="1"/>
</dbReference>
<dbReference type="Pfam" id="PF00583">
    <property type="entry name" value="Acetyltransf_1"/>
    <property type="match status" value="1"/>
</dbReference>
<dbReference type="InterPro" id="IPR016181">
    <property type="entry name" value="Acyl_CoA_acyltransferase"/>
</dbReference>
<dbReference type="InterPro" id="IPR000182">
    <property type="entry name" value="GNAT_dom"/>
</dbReference>